<feature type="transmembrane region" description="Helical" evidence="7">
    <location>
        <begin position="105"/>
        <end position="128"/>
    </location>
</feature>
<dbReference type="GO" id="GO:0005886">
    <property type="term" value="C:plasma membrane"/>
    <property type="evidence" value="ECO:0007669"/>
    <property type="project" value="UniProtKB-SubCell"/>
</dbReference>
<dbReference type="PROSITE" id="PS50928">
    <property type="entry name" value="ABC_TM1"/>
    <property type="match status" value="1"/>
</dbReference>
<evidence type="ECO:0000256" key="5">
    <source>
        <dbReference type="ARBA" id="ARBA00022989"/>
    </source>
</evidence>
<dbReference type="CDD" id="cd06261">
    <property type="entry name" value="TM_PBP2"/>
    <property type="match status" value="1"/>
</dbReference>
<keyword evidence="2 7" id="KW-0813">Transport</keyword>
<sequence length="296" mass="32233">MGRVRLAYQTKFGLLFISPAALYFAAFWIFPVALAAVTSLTDWRIGSPPHFVGLLNYVNLATDPQFHHAMLASLTITGLALVCIVGLALGLAVALHDPSLRLSSLFKLAVFIPVVTDWVATGLVWQLIFLPNQGVLAGLLDGLGLARWSALRWTASRQLAPLAVAIFIVWKMTGFYAMVYLAGLKSVPREIQEAARVDGASPAQTLWRISMPLLRPITVFVVVSGFVGVIGLFEPIFMLTGGGPADATRALPIFLYENFFQFQRAGYASAAGMLFLLMSLGFALVAARQLQYSFYD</sequence>
<dbReference type="Proteomes" id="UP000319353">
    <property type="component" value="Unassembled WGS sequence"/>
</dbReference>
<accession>A0A537LF70</accession>
<name>A0A537LF70_9BACT</name>
<dbReference type="EMBL" id="VBAL01000010">
    <property type="protein sequence ID" value="TMJ06669.1"/>
    <property type="molecule type" value="Genomic_DNA"/>
</dbReference>
<evidence type="ECO:0000259" key="8">
    <source>
        <dbReference type="PROSITE" id="PS50928"/>
    </source>
</evidence>
<dbReference type="Gene3D" id="1.10.3720.10">
    <property type="entry name" value="MetI-like"/>
    <property type="match status" value="1"/>
</dbReference>
<evidence type="ECO:0000256" key="3">
    <source>
        <dbReference type="ARBA" id="ARBA00022475"/>
    </source>
</evidence>
<dbReference type="InterPro" id="IPR000515">
    <property type="entry name" value="MetI-like"/>
</dbReference>
<dbReference type="InterPro" id="IPR050809">
    <property type="entry name" value="UgpAE/MalFG_permease"/>
</dbReference>
<keyword evidence="4 7" id="KW-0812">Transmembrane</keyword>
<feature type="transmembrane region" description="Helical" evidence="7">
    <location>
        <begin position="69"/>
        <end position="93"/>
    </location>
</feature>
<comment type="caution">
    <text evidence="9">The sequence shown here is derived from an EMBL/GenBank/DDBJ whole genome shotgun (WGS) entry which is preliminary data.</text>
</comment>
<evidence type="ECO:0000313" key="10">
    <source>
        <dbReference type="Proteomes" id="UP000319353"/>
    </source>
</evidence>
<dbReference type="AlphaFoldDB" id="A0A537LF70"/>
<dbReference type="SUPFAM" id="SSF161098">
    <property type="entry name" value="MetI-like"/>
    <property type="match status" value="1"/>
</dbReference>
<evidence type="ECO:0000256" key="2">
    <source>
        <dbReference type="ARBA" id="ARBA00022448"/>
    </source>
</evidence>
<keyword evidence="6 7" id="KW-0472">Membrane</keyword>
<feature type="transmembrane region" description="Helical" evidence="7">
    <location>
        <begin position="12"/>
        <end position="37"/>
    </location>
</feature>
<evidence type="ECO:0000256" key="7">
    <source>
        <dbReference type="RuleBase" id="RU363032"/>
    </source>
</evidence>
<comment type="similarity">
    <text evidence="7">Belongs to the binding-protein-dependent transport system permease family.</text>
</comment>
<feature type="transmembrane region" description="Helical" evidence="7">
    <location>
        <begin position="213"/>
        <end position="233"/>
    </location>
</feature>
<dbReference type="PANTHER" id="PTHR43227">
    <property type="entry name" value="BLL4140 PROTEIN"/>
    <property type="match status" value="1"/>
</dbReference>
<dbReference type="GO" id="GO:0055085">
    <property type="term" value="P:transmembrane transport"/>
    <property type="evidence" value="ECO:0007669"/>
    <property type="project" value="InterPro"/>
</dbReference>
<reference evidence="9 10" key="1">
    <citation type="journal article" date="2019" name="Nat. Microbiol.">
        <title>Mediterranean grassland soil C-N compound turnover is dependent on rainfall and depth, and is mediated by genomically divergent microorganisms.</title>
        <authorList>
            <person name="Diamond S."/>
            <person name="Andeer P.F."/>
            <person name="Li Z."/>
            <person name="Crits-Christoph A."/>
            <person name="Burstein D."/>
            <person name="Anantharaman K."/>
            <person name="Lane K.R."/>
            <person name="Thomas B.C."/>
            <person name="Pan C."/>
            <person name="Northen T.R."/>
            <person name="Banfield J.F."/>
        </authorList>
    </citation>
    <scope>NUCLEOTIDE SEQUENCE [LARGE SCALE GENOMIC DNA]</scope>
    <source>
        <strain evidence="9">NP_4</strain>
    </source>
</reference>
<dbReference type="PANTHER" id="PTHR43227:SF11">
    <property type="entry name" value="BLL4140 PROTEIN"/>
    <property type="match status" value="1"/>
</dbReference>
<protein>
    <submittedName>
        <fullName evidence="9">Sugar ABC transporter permease</fullName>
    </submittedName>
</protein>
<dbReference type="Pfam" id="PF00528">
    <property type="entry name" value="BPD_transp_1"/>
    <property type="match status" value="1"/>
</dbReference>
<evidence type="ECO:0000256" key="6">
    <source>
        <dbReference type="ARBA" id="ARBA00023136"/>
    </source>
</evidence>
<feature type="transmembrane region" description="Helical" evidence="7">
    <location>
        <begin position="265"/>
        <end position="287"/>
    </location>
</feature>
<keyword evidence="3" id="KW-1003">Cell membrane</keyword>
<comment type="subcellular location">
    <subcellularLocation>
        <location evidence="1 7">Cell membrane</location>
        <topology evidence="1 7">Multi-pass membrane protein</topology>
    </subcellularLocation>
</comment>
<evidence type="ECO:0000256" key="4">
    <source>
        <dbReference type="ARBA" id="ARBA00022692"/>
    </source>
</evidence>
<feature type="transmembrane region" description="Helical" evidence="7">
    <location>
        <begin position="159"/>
        <end position="182"/>
    </location>
</feature>
<keyword evidence="5 7" id="KW-1133">Transmembrane helix</keyword>
<proteinExistence type="inferred from homology"/>
<organism evidence="9 10">
    <name type="scientific">Candidatus Segetimicrobium genomatis</name>
    <dbReference type="NCBI Taxonomy" id="2569760"/>
    <lineage>
        <taxon>Bacteria</taxon>
        <taxon>Bacillati</taxon>
        <taxon>Candidatus Sysuimicrobiota</taxon>
        <taxon>Candidatus Sysuimicrobiia</taxon>
        <taxon>Candidatus Sysuimicrobiales</taxon>
        <taxon>Candidatus Segetimicrobiaceae</taxon>
        <taxon>Candidatus Segetimicrobium</taxon>
    </lineage>
</organism>
<evidence type="ECO:0000313" key="9">
    <source>
        <dbReference type="EMBL" id="TMJ06669.1"/>
    </source>
</evidence>
<feature type="domain" description="ABC transmembrane type-1" evidence="8">
    <location>
        <begin position="70"/>
        <end position="286"/>
    </location>
</feature>
<evidence type="ECO:0000256" key="1">
    <source>
        <dbReference type="ARBA" id="ARBA00004651"/>
    </source>
</evidence>
<gene>
    <name evidence="9" type="ORF">E6H01_00845</name>
</gene>
<dbReference type="InterPro" id="IPR035906">
    <property type="entry name" value="MetI-like_sf"/>
</dbReference>